<dbReference type="HOGENOM" id="CLU_2281821_0_0_1"/>
<dbReference type="Gramene" id="OGLUM02G20440.1">
    <property type="protein sequence ID" value="OGLUM02G20440.1"/>
    <property type="gene ID" value="OGLUM02G20440"/>
</dbReference>
<evidence type="ECO:0000256" key="1">
    <source>
        <dbReference type="SAM" id="MobiDB-lite"/>
    </source>
</evidence>
<evidence type="ECO:0000313" key="3">
    <source>
        <dbReference type="Proteomes" id="UP000026961"/>
    </source>
</evidence>
<feature type="region of interest" description="Disordered" evidence="1">
    <location>
        <begin position="1"/>
        <end position="42"/>
    </location>
</feature>
<protein>
    <submittedName>
        <fullName evidence="2">Uncharacterized protein</fullName>
    </submittedName>
</protein>
<dbReference type="Proteomes" id="UP000026961">
    <property type="component" value="Chromosome 2"/>
</dbReference>
<dbReference type="STRING" id="40148.A0A0D9YTH9"/>
<sequence length="102" mass="11184">MNIGNREYIDDMNGRFKRGSDGDGMNGRFRRGSDGDGMNGRFRRGSNEAARLLDAMDSNREVGSEEAYNTPVRQLITEIPGSAIDIGQQTAQNFALAPPPMC</sequence>
<reference evidence="2" key="1">
    <citation type="submission" date="2015-04" db="UniProtKB">
        <authorList>
            <consortium name="EnsemblPlants"/>
        </authorList>
    </citation>
    <scope>IDENTIFICATION</scope>
</reference>
<feature type="compositionally biased region" description="Basic and acidic residues" evidence="1">
    <location>
        <begin position="7"/>
        <end position="21"/>
    </location>
</feature>
<proteinExistence type="predicted"/>
<organism evidence="2">
    <name type="scientific">Oryza glumipatula</name>
    <dbReference type="NCBI Taxonomy" id="40148"/>
    <lineage>
        <taxon>Eukaryota</taxon>
        <taxon>Viridiplantae</taxon>
        <taxon>Streptophyta</taxon>
        <taxon>Embryophyta</taxon>
        <taxon>Tracheophyta</taxon>
        <taxon>Spermatophyta</taxon>
        <taxon>Magnoliopsida</taxon>
        <taxon>Liliopsida</taxon>
        <taxon>Poales</taxon>
        <taxon>Poaceae</taxon>
        <taxon>BOP clade</taxon>
        <taxon>Oryzoideae</taxon>
        <taxon>Oryzeae</taxon>
        <taxon>Oryzinae</taxon>
        <taxon>Oryza</taxon>
    </lineage>
</organism>
<name>A0A0D9YTH9_9ORYZ</name>
<accession>A0A0D9YTH9</accession>
<keyword evidence="3" id="KW-1185">Reference proteome</keyword>
<dbReference type="EnsemblPlants" id="OGLUM02G20440.1">
    <property type="protein sequence ID" value="OGLUM02G20440.1"/>
    <property type="gene ID" value="OGLUM02G20440"/>
</dbReference>
<reference evidence="2" key="2">
    <citation type="submission" date="2018-05" db="EMBL/GenBank/DDBJ databases">
        <title>OgluRS3 (Oryza glumaepatula Reference Sequence Version 3).</title>
        <authorList>
            <person name="Zhang J."/>
            <person name="Kudrna D."/>
            <person name="Lee S."/>
            <person name="Talag J."/>
            <person name="Welchert J."/>
            <person name="Wing R.A."/>
        </authorList>
    </citation>
    <scope>NUCLEOTIDE SEQUENCE [LARGE SCALE GENOMIC DNA]</scope>
</reference>
<evidence type="ECO:0000313" key="2">
    <source>
        <dbReference type="EnsemblPlants" id="OGLUM02G20440.1"/>
    </source>
</evidence>
<dbReference type="AlphaFoldDB" id="A0A0D9YTH9"/>